<proteinExistence type="predicted"/>
<dbReference type="RefSeq" id="XP_007693972.1">
    <property type="nucleotide sequence ID" value="XM_007695782.1"/>
</dbReference>
<dbReference type="OrthoDB" id="3782309at2759"/>
<dbReference type="InterPro" id="IPR012337">
    <property type="entry name" value="RNaseH-like_sf"/>
</dbReference>
<organism evidence="2 3">
    <name type="scientific">Bipolaris oryzae ATCC 44560</name>
    <dbReference type="NCBI Taxonomy" id="930090"/>
    <lineage>
        <taxon>Eukaryota</taxon>
        <taxon>Fungi</taxon>
        <taxon>Dikarya</taxon>
        <taxon>Ascomycota</taxon>
        <taxon>Pezizomycotina</taxon>
        <taxon>Dothideomycetes</taxon>
        <taxon>Pleosporomycetidae</taxon>
        <taxon>Pleosporales</taxon>
        <taxon>Pleosporineae</taxon>
        <taxon>Pleosporaceae</taxon>
        <taxon>Bipolaris</taxon>
    </lineage>
</organism>
<dbReference type="Pfam" id="PF05699">
    <property type="entry name" value="Dimer_Tnp_hAT"/>
    <property type="match status" value="1"/>
</dbReference>
<reference evidence="2 3" key="1">
    <citation type="journal article" date="2013" name="PLoS Genet.">
        <title>Comparative genome structure, secondary metabolite, and effector coding capacity across Cochliobolus pathogens.</title>
        <authorList>
            <person name="Condon B.J."/>
            <person name="Leng Y."/>
            <person name="Wu D."/>
            <person name="Bushley K.E."/>
            <person name="Ohm R.A."/>
            <person name="Otillar R."/>
            <person name="Martin J."/>
            <person name="Schackwitz W."/>
            <person name="Grimwood J."/>
            <person name="MohdZainudin N."/>
            <person name="Xue C."/>
            <person name="Wang R."/>
            <person name="Manning V.A."/>
            <person name="Dhillon B."/>
            <person name="Tu Z.J."/>
            <person name="Steffenson B.J."/>
            <person name="Salamov A."/>
            <person name="Sun H."/>
            <person name="Lowry S."/>
            <person name="LaButti K."/>
            <person name="Han J."/>
            <person name="Copeland A."/>
            <person name="Lindquist E."/>
            <person name="Barry K."/>
            <person name="Schmutz J."/>
            <person name="Baker S.E."/>
            <person name="Ciuffetti L.M."/>
            <person name="Grigoriev I.V."/>
            <person name="Zhong S."/>
            <person name="Turgeon B.G."/>
        </authorList>
    </citation>
    <scope>NUCLEOTIDE SEQUENCE [LARGE SCALE GENOMIC DNA]</scope>
    <source>
        <strain evidence="2 3">ATCC 44560</strain>
    </source>
</reference>
<feature type="non-terminal residue" evidence="2">
    <location>
        <position position="1"/>
    </location>
</feature>
<dbReference type="HOGENOM" id="CLU_009123_17_2_1"/>
<dbReference type="SUPFAM" id="SSF53098">
    <property type="entry name" value="Ribonuclease H-like"/>
    <property type="match status" value="1"/>
</dbReference>
<sequence>WSINSLTYPYLAKVAKDILTVPIAQVGVERVFNIAKDTIGDQRHRLNAQIIRQIL</sequence>
<dbReference type="GO" id="GO:0046983">
    <property type="term" value="F:protein dimerization activity"/>
    <property type="evidence" value="ECO:0007669"/>
    <property type="project" value="InterPro"/>
</dbReference>
<evidence type="ECO:0000259" key="1">
    <source>
        <dbReference type="Pfam" id="PF05699"/>
    </source>
</evidence>
<evidence type="ECO:0000313" key="3">
    <source>
        <dbReference type="Proteomes" id="UP000054032"/>
    </source>
</evidence>
<name>W6Z758_COCMI</name>
<evidence type="ECO:0000313" key="2">
    <source>
        <dbReference type="EMBL" id="EUC39511.1"/>
    </source>
</evidence>
<feature type="domain" description="HAT C-terminal dimerisation" evidence="1">
    <location>
        <begin position="1"/>
        <end position="54"/>
    </location>
</feature>
<dbReference type="InterPro" id="IPR008906">
    <property type="entry name" value="HATC_C_dom"/>
</dbReference>
<dbReference type="AlphaFoldDB" id="W6Z758"/>
<feature type="non-terminal residue" evidence="2">
    <location>
        <position position="55"/>
    </location>
</feature>
<accession>W6Z758</accession>
<dbReference type="Proteomes" id="UP000054032">
    <property type="component" value="Unassembled WGS sequence"/>
</dbReference>
<gene>
    <name evidence="2" type="ORF">COCMIDRAFT_79173</name>
</gene>
<dbReference type="KEGG" id="bor:COCMIDRAFT_79173"/>
<protein>
    <recommendedName>
        <fullName evidence="1">HAT C-terminal dimerisation domain-containing protein</fullName>
    </recommendedName>
</protein>
<dbReference type="EMBL" id="KI964369">
    <property type="protein sequence ID" value="EUC39511.1"/>
    <property type="molecule type" value="Genomic_DNA"/>
</dbReference>
<dbReference type="GeneID" id="19125436"/>
<keyword evidence="3" id="KW-1185">Reference proteome</keyword>